<dbReference type="InterPro" id="IPR006085">
    <property type="entry name" value="XPG_DNA_repair_N"/>
</dbReference>
<organism evidence="6 7">
    <name type="scientific">Amniculicola lignicola CBS 123094</name>
    <dbReference type="NCBI Taxonomy" id="1392246"/>
    <lineage>
        <taxon>Eukaryota</taxon>
        <taxon>Fungi</taxon>
        <taxon>Dikarya</taxon>
        <taxon>Ascomycota</taxon>
        <taxon>Pezizomycotina</taxon>
        <taxon>Dothideomycetes</taxon>
        <taxon>Pleosporomycetidae</taxon>
        <taxon>Pleosporales</taxon>
        <taxon>Amniculicolaceae</taxon>
        <taxon>Amniculicola</taxon>
    </lineage>
</organism>
<dbReference type="InterPro" id="IPR036279">
    <property type="entry name" value="5-3_exonuclease_C_sf"/>
</dbReference>
<dbReference type="SMART" id="SM00484">
    <property type="entry name" value="XPGI"/>
    <property type="match status" value="1"/>
</dbReference>
<dbReference type="Gene3D" id="3.40.50.1010">
    <property type="entry name" value="5'-nuclease"/>
    <property type="match status" value="2"/>
</dbReference>
<feature type="compositionally biased region" description="Polar residues" evidence="3">
    <location>
        <begin position="674"/>
        <end position="687"/>
    </location>
</feature>
<dbReference type="InterPro" id="IPR006084">
    <property type="entry name" value="XPG/Rad2"/>
</dbReference>
<sequence length="790" mass="89075">MGIPELWDIIKEEDRSVSIALLAQEHYHTHRRPLRIAIDEADWRFNNVTQAQVYAIRESSNKPYQGIEKTMFYRICRLLSLNIQLLFVFDGPRRPWKRGKRGQGKINYEARQLLKKICTYFRIPCHEAPAEAEAECARLQMLGVVDAVFSQDSDSLMFGCSMLIRDDRVAKSSGLSDRSKENTKKSASTVRVVRLEEIHTKHGFDREGLVLFAMLCGGDYSKGLMGCGVATTKPLVRAGLGKDLCRCRTKRDCEIWRFQLIDAIDHVPQRTRFAGHVPLDFPDYAILKKYNEPVVSTDEQLLNLRGLQRGWDQPFDEGKLLELTSENFNIWGRLYMNWVSPILLSKALVARDPSAPKDNRYEIRFPKQRAKKEVGQDAPRPLLRKLTFAPFTVSTLTRVDLDEGENRGRWEGVRDKPFDPLYRVECELPEYLLQRALPAEVFDPLAPTPKAKRKRSVPCDDHVDPVTVVPKRARKTKAQSTPNVQPTPPRTKHMPKELSFVNLVSDGDDSDLDELEPIIIPISRTPSTPAARSEKRPSSMATPKSASYIQSSAYIVDLVLGEDDEDDENDEEFQEALRASLQETSQTPLGKQASGSKSLLVDRNIAWEDWEADPQSLFVSEESPRQIETKIHAQVPSASSSKATQQIQRTEASRKPSPSGIDMPAKRTPHWSLPSPSVSRSTGQQKIPTPMYQYSPLATVSTLQNVLPPRNQSPKSPPGDDSPDPTDPEQIRMNRLQHFGVIPPNANSGKTVLPSVTGVSKPDPERSRSSIPPRPAKKKPVIEYIDLTLD</sequence>
<reference evidence="6" key="1">
    <citation type="journal article" date="2020" name="Stud. Mycol.">
        <title>101 Dothideomycetes genomes: a test case for predicting lifestyles and emergence of pathogens.</title>
        <authorList>
            <person name="Haridas S."/>
            <person name="Albert R."/>
            <person name="Binder M."/>
            <person name="Bloem J."/>
            <person name="Labutti K."/>
            <person name="Salamov A."/>
            <person name="Andreopoulos B."/>
            <person name="Baker S."/>
            <person name="Barry K."/>
            <person name="Bills G."/>
            <person name="Bluhm B."/>
            <person name="Cannon C."/>
            <person name="Castanera R."/>
            <person name="Culley D."/>
            <person name="Daum C."/>
            <person name="Ezra D."/>
            <person name="Gonzalez J."/>
            <person name="Henrissat B."/>
            <person name="Kuo A."/>
            <person name="Liang C."/>
            <person name="Lipzen A."/>
            <person name="Lutzoni F."/>
            <person name="Magnuson J."/>
            <person name="Mondo S."/>
            <person name="Nolan M."/>
            <person name="Ohm R."/>
            <person name="Pangilinan J."/>
            <person name="Park H.-J."/>
            <person name="Ramirez L."/>
            <person name="Alfaro M."/>
            <person name="Sun H."/>
            <person name="Tritt A."/>
            <person name="Yoshinaga Y."/>
            <person name="Zwiers L.-H."/>
            <person name="Turgeon B."/>
            <person name="Goodwin S."/>
            <person name="Spatafora J."/>
            <person name="Crous P."/>
            <person name="Grigoriev I."/>
        </authorList>
    </citation>
    <scope>NUCLEOTIDE SEQUENCE</scope>
    <source>
        <strain evidence="6">CBS 123094</strain>
    </source>
</reference>
<feature type="region of interest" description="Disordered" evidence="3">
    <location>
        <begin position="473"/>
        <end position="495"/>
    </location>
</feature>
<dbReference type="Pfam" id="PF00752">
    <property type="entry name" value="XPG_N"/>
    <property type="match status" value="1"/>
</dbReference>
<proteinExistence type="predicted"/>
<evidence type="ECO:0000259" key="4">
    <source>
        <dbReference type="SMART" id="SM00484"/>
    </source>
</evidence>
<dbReference type="Pfam" id="PF00867">
    <property type="entry name" value="XPG_I"/>
    <property type="match status" value="1"/>
</dbReference>
<dbReference type="PANTHER" id="PTHR11081:SF62">
    <property type="entry name" value="XPG-I DOMAIN-CONTAINING PROTEIN"/>
    <property type="match status" value="1"/>
</dbReference>
<accession>A0A6A5WRA8</accession>
<dbReference type="EMBL" id="ML977568">
    <property type="protein sequence ID" value="KAF2004232.1"/>
    <property type="molecule type" value="Genomic_DNA"/>
</dbReference>
<keyword evidence="2" id="KW-0378">Hydrolase</keyword>
<dbReference type="SUPFAM" id="SSF47807">
    <property type="entry name" value="5' to 3' exonuclease, C-terminal subdomain"/>
    <property type="match status" value="1"/>
</dbReference>
<dbReference type="AlphaFoldDB" id="A0A6A5WRA8"/>
<dbReference type="PROSITE" id="PS50330">
    <property type="entry name" value="UIM"/>
    <property type="match status" value="1"/>
</dbReference>
<dbReference type="PANTHER" id="PTHR11081">
    <property type="entry name" value="FLAP ENDONUCLEASE FAMILY MEMBER"/>
    <property type="match status" value="1"/>
</dbReference>
<dbReference type="InterPro" id="IPR006086">
    <property type="entry name" value="XPG-I_dom"/>
</dbReference>
<dbReference type="CDD" id="cd09870">
    <property type="entry name" value="PIN_YEN1"/>
    <property type="match status" value="1"/>
</dbReference>
<keyword evidence="1" id="KW-0540">Nuclease</keyword>
<feature type="region of interest" description="Disordered" evidence="3">
    <location>
        <begin position="629"/>
        <end position="689"/>
    </location>
</feature>
<dbReference type="SMART" id="SM00485">
    <property type="entry name" value="XPGN"/>
    <property type="match status" value="1"/>
</dbReference>
<keyword evidence="7" id="KW-1185">Reference proteome</keyword>
<dbReference type="GO" id="GO:0006281">
    <property type="term" value="P:DNA repair"/>
    <property type="evidence" value="ECO:0007669"/>
    <property type="project" value="UniProtKB-ARBA"/>
</dbReference>
<evidence type="ECO:0000313" key="6">
    <source>
        <dbReference type="EMBL" id="KAF2004232.1"/>
    </source>
</evidence>
<gene>
    <name evidence="6" type="ORF">P154DRAFT_572268</name>
</gene>
<feature type="compositionally biased region" description="Polar residues" evidence="3">
    <location>
        <begin position="636"/>
        <end position="650"/>
    </location>
</feature>
<feature type="region of interest" description="Disordered" evidence="3">
    <location>
        <begin position="518"/>
        <end position="545"/>
    </location>
</feature>
<evidence type="ECO:0000313" key="7">
    <source>
        <dbReference type="Proteomes" id="UP000799779"/>
    </source>
</evidence>
<evidence type="ECO:0008006" key="8">
    <source>
        <dbReference type="Google" id="ProtNLM"/>
    </source>
</evidence>
<protein>
    <recommendedName>
        <fullName evidence="8">XPG-I domain-containing protein</fullName>
    </recommendedName>
</protein>
<feature type="compositionally biased region" description="Low complexity" evidence="3">
    <location>
        <begin position="518"/>
        <end position="529"/>
    </location>
</feature>
<evidence type="ECO:0000256" key="2">
    <source>
        <dbReference type="ARBA" id="ARBA00022801"/>
    </source>
</evidence>
<evidence type="ECO:0000256" key="3">
    <source>
        <dbReference type="SAM" id="MobiDB-lite"/>
    </source>
</evidence>
<dbReference type="OrthoDB" id="2959108at2759"/>
<evidence type="ECO:0000256" key="1">
    <source>
        <dbReference type="ARBA" id="ARBA00022722"/>
    </source>
</evidence>
<dbReference type="PRINTS" id="PR00853">
    <property type="entry name" value="XPGRADSUPER"/>
</dbReference>
<dbReference type="InterPro" id="IPR003903">
    <property type="entry name" value="UIM_dom"/>
</dbReference>
<feature type="domain" description="XPG-I" evidence="4">
    <location>
        <begin position="119"/>
        <end position="195"/>
    </location>
</feature>
<feature type="domain" description="XPG N-terminal" evidence="5">
    <location>
        <begin position="1"/>
        <end position="108"/>
    </location>
</feature>
<evidence type="ECO:0000259" key="5">
    <source>
        <dbReference type="SMART" id="SM00485"/>
    </source>
</evidence>
<dbReference type="Proteomes" id="UP000799779">
    <property type="component" value="Unassembled WGS sequence"/>
</dbReference>
<feature type="region of interest" description="Disordered" evidence="3">
    <location>
        <begin position="706"/>
        <end position="779"/>
    </location>
</feature>
<dbReference type="InterPro" id="IPR029060">
    <property type="entry name" value="PIN-like_dom_sf"/>
</dbReference>
<dbReference type="SUPFAM" id="SSF88723">
    <property type="entry name" value="PIN domain-like"/>
    <property type="match status" value="1"/>
</dbReference>
<name>A0A6A5WRA8_9PLEO</name>
<dbReference type="GO" id="GO:0017108">
    <property type="term" value="F:5'-flap endonuclease activity"/>
    <property type="evidence" value="ECO:0007669"/>
    <property type="project" value="TreeGrafter"/>
</dbReference>